<dbReference type="OrthoDB" id="5406088at2"/>
<evidence type="ECO:0000256" key="1">
    <source>
        <dbReference type="ARBA" id="ARBA00005322"/>
    </source>
</evidence>
<evidence type="ECO:0000256" key="2">
    <source>
        <dbReference type="ARBA" id="ARBA00017823"/>
    </source>
</evidence>
<dbReference type="HOGENOM" id="CLU_169011_6_0_7"/>
<sequence>MSVEFRGVGGLGQIGSIKKSDKAETTAKPGSAKETDQVQFSAVLQNVNKAQTGSDGNTERAERVAELKQQIANGSYEPDLNKVASNLLQFLMEEK</sequence>
<accession>M1P831</accession>
<evidence type="ECO:0000256" key="5">
    <source>
        <dbReference type="ARBA" id="ARBA00023015"/>
    </source>
</evidence>
<comment type="function">
    <text evidence="7">Responsible for the coupling of flagellin expression to flagellar assembly by preventing expression of the flagellin genes when a component of the middle class of proteins is defective. It negatively regulates flagellar genes by inhibiting the activity of FliA by directly binding to FliA.</text>
</comment>
<keyword evidence="12" id="KW-1185">Reference proteome</keyword>
<protein>
    <recommendedName>
        <fullName evidence="2">Negative regulator of flagellin synthesis</fullName>
    </recommendedName>
    <alternativeName>
        <fullName evidence="8">Anti-sigma-28 factor</fullName>
    </alternativeName>
</protein>
<dbReference type="RefSeq" id="WP_015405317.1">
    <property type="nucleotide sequence ID" value="NC_020304.1"/>
</dbReference>
<evidence type="ECO:0000313" key="11">
    <source>
        <dbReference type="EMBL" id="AGF79633.1"/>
    </source>
</evidence>
<keyword evidence="3" id="KW-0678">Repressor</keyword>
<dbReference type="Pfam" id="PF04316">
    <property type="entry name" value="FlgM"/>
    <property type="match status" value="1"/>
</dbReference>
<evidence type="ECO:0000313" key="12">
    <source>
        <dbReference type="Proteomes" id="UP000011721"/>
    </source>
</evidence>
<name>M1P831_DESSD</name>
<dbReference type="PATRIC" id="fig|1167006.5.peg.3349"/>
<dbReference type="GO" id="GO:0044781">
    <property type="term" value="P:bacterial-type flagellum organization"/>
    <property type="evidence" value="ECO:0007669"/>
    <property type="project" value="UniProtKB-KW"/>
</dbReference>
<dbReference type="KEGG" id="dsf:UWK_03104"/>
<dbReference type="SUPFAM" id="SSF101498">
    <property type="entry name" value="Anti-sigma factor FlgM"/>
    <property type="match status" value="1"/>
</dbReference>
<feature type="domain" description="Anti-sigma-28 factor FlgM C-terminal" evidence="10">
    <location>
        <begin position="36"/>
        <end position="89"/>
    </location>
</feature>
<evidence type="ECO:0000256" key="3">
    <source>
        <dbReference type="ARBA" id="ARBA00022491"/>
    </source>
</evidence>
<feature type="region of interest" description="Disordered" evidence="9">
    <location>
        <begin position="18"/>
        <end position="37"/>
    </location>
</feature>
<dbReference type="EMBL" id="CP003985">
    <property type="protein sequence ID" value="AGF79633.1"/>
    <property type="molecule type" value="Genomic_DNA"/>
</dbReference>
<dbReference type="NCBIfam" id="TIGR03824">
    <property type="entry name" value="FlgM_jcvi"/>
    <property type="match status" value="1"/>
</dbReference>
<dbReference type="STRING" id="1167006.UWK_03104"/>
<dbReference type="eggNOG" id="COG2747">
    <property type="taxonomic scope" value="Bacteria"/>
</dbReference>
<evidence type="ECO:0000259" key="10">
    <source>
        <dbReference type="Pfam" id="PF04316"/>
    </source>
</evidence>
<evidence type="ECO:0000256" key="4">
    <source>
        <dbReference type="ARBA" id="ARBA00022795"/>
    </source>
</evidence>
<keyword evidence="4" id="KW-1005">Bacterial flagellum biogenesis</keyword>
<comment type="similarity">
    <text evidence="1">Belongs to the FlgM family.</text>
</comment>
<feature type="compositionally biased region" description="Basic and acidic residues" evidence="9">
    <location>
        <begin position="18"/>
        <end position="36"/>
    </location>
</feature>
<dbReference type="AlphaFoldDB" id="M1P831"/>
<proteinExistence type="inferred from homology"/>
<keyword evidence="5" id="KW-0805">Transcription regulation</keyword>
<organism evidence="11 12">
    <name type="scientific">Desulfocapsa sulfexigens (strain DSM 10523 / SB164P1)</name>
    <dbReference type="NCBI Taxonomy" id="1167006"/>
    <lineage>
        <taxon>Bacteria</taxon>
        <taxon>Pseudomonadati</taxon>
        <taxon>Thermodesulfobacteriota</taxon>
        <taxon>Desulfobulbia</taxon>
        <taxon>Desulfobulbales</taxon>
        <taxon>Desulfocapsaceae</taxon>
        <taxon>Desulfocapsa</taxon>
    </lineage>
</organism>
<evidence type="ECO:0000256" key="6">
    <source>
        <dbReference type="ARBA" id="ARBA00023163"/>
    </source>
</evidence>
<evidence type="ECO:0000256" key="7">
    <source>
        <dbReference type="ARBA" id="ARBA00024739"/>
    </source>
</evidence>
<reference evidence="12" key="1">
    <citation type="journal article" date="2013" name="Stand. Genomic Sci.">
        <title>Complete genome sequence of Desulfocapsa sulfexigens, a marine deltaproteobacterium specialized in disproportionating inorganic sulfur compounds.</title>
        <authorList>
            <person name="Finster K.W."/>
            <person name="Kjeldsen K.U."/>
            <person name="Kube M."/>
            <person name="Reinhardt R."/>
            <person name="Mussmann M."/>
            <person name="Amann R."/>
            <person name="Schreiber L."/>
        </authorList>
    </citation>
    <scope>NUCLEOTIDE SEQUENCE [LARGE SCALE GENOMIC DNA]</scope>
    <source>
        <strain evidence="12">DSM 10523 / SB164P1</strain>
    </source>
</reference>
<dbReference type="GO" id="GO:0045892">
    <property type="term" value="P:negative regulation of DNA-templated transcription"/>
    <property type="evidence" value="ECO:0007669"/>
    <property type="project" value="InterPro"/>
</dbReference>
<evidence type="ECO:0000256" key="8">
    <source>
        <dbReference type="ARBA" id="ARBA00030117"/>
    </source>
</evidence>
<dbReference type="InterPro" id="IPR007412">
    <property type="entry name" value="FlgM"/>
</dbReference>
<dbReference type="InterPro" id="IPR035890">
    <property type="entry name" value="Anti-sigma-28_factor_FlgM_sf"/>
</dbReference>
<dbReference type="InterPro" id="IPR031316">
    <property type="entry name" value="FlgM_C"/>
</dbReference>
<evidence type="ECO:0000256" key="9">
    <source>
        <dbReference type="SAM" id="MobiDB-lite"/>
    </source>
</evidence>
<keyword evidence="6" id="KW-0804">Transcription</keyword>
<gene>
    <name evidence="11" type="ordered locus">UWK_03104</name>
</gene>
<dbReference type="Proteomes" id="UP000011721">
    <property type="component" value="Chromosome"/>
</dbReference>